<dbReference type="GO" id="GO:0017025">
    <property type="term" value="F:TBP-class protein binding"/>
    <property type="evidence" value="ECO:0007669"/>
    <property type="project" value="InterPro"/>
</dbReference>
<comment type="caution">
    <text evidence="2">The sequence shown here is derived from an EMBL/GenBank/DDBJ whole genome shotgun (WGS) entry which is preliminary data.</text>
</comment>
<dbReference type="GO" id="GO:0003677">
    <property type="term" value="F:DNA binding"/>
    <property type="evidence" value="ECO:0007669"/>
    <property type="project" value="InterPro"/>
</dbReference>
<dbReference type="EMBL" id="CAJPWZ010000711">
    <property type="protein sequence ID" value="CAG2199105.1"/>
    <property type="molecule type" value="Genomic_DNA"/>
</dbReference>
<dbReference type="AlphaFoldDB" id="A0A8S3QXS3"/>
<dbReference type="PANTHER" id="PTHR36498">
    <property type="entry name" value="TATA-BINDING PROTEIN-ASSOCIATED FACTOR 172"/>
    <property type="match status" value="1"/>
</dbReference>
<accession>A0A8S3QXS3</accession>
<protein>
    <submittedName>
        <fullName evidence="2">BTAF1</fullName>
        <ecNumber evidence="2">3.6.4.-</ecNumber>
    </submittedName>
</protein>
<dbReference type="EC" id="3.6.4.-" evidence="2"/>
<feature type="region of interest" description="Disordered" evidence="1">
    <location>
        <begin position="1"/>
        <end position="30"/>
    </location>
</feature>
<organism evidence="2 3">
    <name type="scientific">Mytilus edulis</name>
    <name type="common">Blue mussel</name>
    <dbReference type="NCBI Taxonomy" id="6550"/>
    <lineage>
        <taxon>Eukaryota</taxon>
        <taxon>Metazoa</taxon>
        <taxon>Spiralia</taxon>
        <taxon>Lophotrochozoa</taxon>
        <taxon>Mollusca</taxon>
        <taxon>Bivalvia</taxon>
        <taxon>Autobranchia</taxon>
        <taxon>Pteriomorphia</taxon>
        <taxon>Mytilida</taxon>
        <taxon>Mytiloidea</taxon>
        <taxon>Mytilidae</taxon>
        <taxon>Mytilinae</taxon>
        <taxon>Mytilus</taxon>
    </lineage>
</organism>
<dbReference type="GO" id="GO:0016887">
    <property type="term" value="F:ATP hydrolysis activity"/>
    <property type="evidence" value="ECO:0007669"/>
    <property type="project" value="InterPro"/>
</dbReference>
<evidence type="ECO:0000313" key="3">
    <source>
        <dbReference type="Proteomes" id="UP000683360"/>
    </source>
</evidence>
<dbReference type="InterPro" id="IPR044972">
    <property type="entry name" value="Mot1"/>
</dbReference>
<evidence type="ECO:0000313" key="2">
    <source>
        <dbReference type="EMBL" id="CAG2199105.1"/>
    </source>
</evidence>
<dbReference type="InterPro" id="IPR016024">
    <property type="entry name" value="ARM-type_fold"/>
</dbReference>
<dbReference type="SUPFAM" id="SSF48371">
    <property type="entry name" value="ARM repeat"/>
    <property type="match status" value="1"/>
</dbReference>
<dbReference type="OrthoDB" id="10252227at2759"/>
<proteinExistence type="predicted"/>
<reference evidence="2" key="1">
    <citation type="submission" date="2021-03" db="EMBL/GenBank/DDBJ databases">
        <authorList>
            <person name="Bekaert M."/>
        </authorList>
    </citation>
    <scope>NUCLEOTIDE SEQUENCE</scope>
</reference>
<keyword evidence="3" id="KW-1185">Reference proteome</keyword>
<feature type="compositionally biased region" description="Polar residues" evidence="1">
    <location>
        <begin position="8"/>
        <end position="21"/>
    </location>
</feature>
<dbReference type="PANTHER" id="PTHR36498:SF1">
    <property type="entry name" value="TATA-BINDING PROTEIN-ASSOCIATED FACTOR 172"/>
    <property type="match status" value="1"/>
</dbReference>
<sequence length="221" mass="25021">MYDHSEQRSLFYSTKHASPSKTGKRDTSRNSNFVKQNKSFCQSHSPYYHHCEIDRKLGNGSILPEASQLDRLFLLLDTGSTPLIRKSAAEQLGQVQKLHPYELNNLLAKVHGYLCSQSWETRIAAGQAVDAICRNVPKFEPKIYIKQESSEPATSEVTGKLLFSQFDLRKVLVHGTSLLSTEEKQFELGEEFSGLDDKEKLSRQRQMLNKKLGLDMAGSLK</sequence>
<gene>
    <name evidence="2" type="ORF">MEDL_13837</name>
</gene>
<dbReference type="Proteomes" id="UP000683360">
    <property type="component" value="Unassembled WGS sequence"/>
</dbReference>
<name>A0A8S3QXS3_MYTED</name>
<keyword evidence="2" id="KW-0378">Hydrolase</keyword>
<evidence type="ECO:0000256" key="1">
    <source>
        <dbReference type="SAM" id="MobiDB-lite"/>
    </source>
</evidence>